<dbReference type="Proteomes" id="UP001060336">
    <property type="component" value="Chromosome"/>
</dbReference>
<protein>
    <submittedName>
        <fullName evidence="3">DUF364 domain-containing protein</fullName>
    </submittedName>
</protein>
<dbReference type="RefSeq" id="WP_257769714.1">
    <property type="nucleotide sequence ID" value="NZ_CP102480.1"/>
</dbReference>
<reference evidence="3" key="1">
    <citation type="submission" date="2022-08" db="EMBL/GenBank/DDBJ databases">
        <title>Nisaea acidiphila sp. nov., isolated from a marine algal debris and emended description of the genus Nisaea Urios et al. 2008.</title>
        <authorList>
            <person name="Kwon K."/>
        </authorList>
    </citation>
    <scope>NUCLEOTIDE SEQUENCE</scope>
    <source>
        <strain evidence="3">MEBiC11861</strain>
    </source>
</reference>
<dbReference type="Gene3D" id="3.40.50.11590">
    <property type="match status" value="1"/>
</dbReference>
<evidence type="ECO:0000313" key="3">
    <source>
        <dbReference type="EMBL" id="UUX50531.1"/>
    </source>
</evidence>
<accession>A0A9J7ASB3</accession>
<sequence length="234" mass="24148">MDEELLRNTPETPVTDITVGSRWAMVETKNSVGLAAMPMLAGGAAGPSSEPDFKGLVGTPLRLLAAGLRQTAGTERTLACAAVNAGIQRLDGLSADDGLLSEPGREGGRTVIVGRFPELARKRPGAIVLEKNPGPDDLPSDAAPYVIPGADTLVVTASAWSNGSLAGLLRLASGCCVSLVGPGTPLSPSLYAYGIQRLAGFVVEDRETTRTVIARGDGVKAFKPFGRQVLLSAV</sequence>
<dbReference type="EMBL" id="CP102480">
    <property type="protein sequence ID" value="UUX50531.1"/>
    <property type="molecule type" value="Genomic_DNA"/>
</dbReference>
<keyword evidence="4" id="KW-1185">Reference proteome</keyword>
<dbReference type="Pfam" id="PF04016">
    <property type="entry name" value="DUF364"/>
    <property type="match status" value="1"/>
</dbReference>
<dbReference type="AlphaFoldDB" id="A0A9J7ASB3"/>
<dbReference type="Pfam" id="PF13938">
    <property type="entry name" value="DUF4213"/>
    <property type="match status" value="1"/>
</dbReference>
<evidence type="ECO:0000259" key="2">
    <source>
        <dbReference type="Pfam" id="PF13938"/>
    </source>
</evidence>
<name>A0A9J7ASB3_9PROT</name>
<evidence type="ECO:0000259" key="1">
    <source>
        <dbReference type="Pfam" id="PF04016"/>
    </source>
</evidence>
<proteinExistence type="predicted"/>
<feature type="domain" description="Putative heavy-metal chelation" evidence="1">
    <location>
        <begin position="105"/>
        <end position="230"/>
    </location>
</feature>
<dbReference type="SUPFAM" id="SSF159713">
    <property type="entry name" value="Dhaf3308-like"/>
    <property type="match status" value="1"/>
</dbReference>
<gene>
    <name evidence="3" type="ORF">NUH88_02300</name>
</gene>
<organism evidence="3 4">
    <name type="scientific">Nisaea acidiphila</name>
    <dbReference type="NCBI Taxonomy" id="1862145"/>
    <lineage>
        <taxon>Bacteria</taxon>
        <taxon>Pseudomonadati</taxon>
        <taxon>Pseudomonadota</taxon>
        <taxon>Alphaproteobacteria</taxon>
        <taxon>Rhodospirillales</taxon>
        <taxon>Thalassobaculaceae</taxon>
        <taxon>Nisaea</taxon>
    </lineage>
</organism>
<dbReference type="InterPro" id="IPR007161">
    <property type="entry name" value="DUF364"/>
</dbReference>
<dbReference type="Gene3D" id="3.30.390.100">
    <property type="match status" value="1"/>
</dbReference>
<feature type="domain" description="DUF4213" evidence="2">
    <location>
        <begin position="3"/>
        <end position="85"/>
    </location>
</feature>
<dbReference type="InterPro" id="IPR025251">
    <property type="entry name" value="DUF4213"/>
</dbReference>
<dbReference type="KEGG" id="naci:NUH88_02300"/>
<evidence type="ECO:0000313" key="4">
    <source>
        <dbReference type="Proteomes" id="UP001060336"/>
    </source>
</evidence>